<feature type="domain" description="Adenosine deaminase" evidence="6">
    <location>
        <begin position="8"/>
        <end position="324"/>
    </location>
</feature>
<evidence type="ECO:0000259" key="6">
    <source>
        <dbReference type="Pfam" id="PF00962"/>
    </source>
</evidence>
<dbReference type="GO" id="GO:0046872">
    <property type="term" value="F:metal ion binding"/>
    <property type="evidence" value="ECO:0007669"/>
    <property type="project" value="UniProtKB-KW"/>
</dbReference>
<keyword evidence="5" id="KW-0862">Zinc</keyword>
<dbReference type="SUPFAM" id="SSF51556">
    <property type="entry name" value="Metallo-dependent hydrolases"/>
    <property type="match status" value="1"/>
</dbReference>
<evidence type="ECO:0000256" key="3">
    <source>
        <dbReference type="ARBA" id="ARBA00022723"/>
    </source>
</evidence>
<comment type="similarity">
    <text evidence="2">Belongs to the metallo-dependent hydrolases superfamily. Adenosine and AMP deaminases family.</text>
</comment>
<protein>
    <submittedName>
        <fullName evidence="7">Adenosine deaminase</fullName>
    </submittedName>
</protein>
<evidence type="ECO:0000256" key="2">
    <source>
        <dbReference type="ARBA" id="ARBA00006676"/>
    </source>
</evidence>
<dbReference type="RefSeq" id="WP_114399202.1">
    <property type="nucleotide sequence ID" value="NZ_QEIM01000113.1"/>
</dbReference>
<keyword evidence="4" id="KW-0378">Hydrolase</keyword>
<evidence type="ECO:0000256" key="4">
    <source>
        <dbReference type="ARBA" id="ARBA00022801"/>
    </source>
</evidence>
<dbReference type="InterPro" id="IPR032466">
    <property type="entry name" value="Metal_Hydrolase"/>
</dbReference>
<evidence type="ECO:0000256" key="1">
    <source>
        <dbReference type="ARBA" id="ARBA00001947"/>
    </source>
</evidence>
<evidence type="ECO:0000313" key="8">
    <source>
        <dbReference type="Proteomes" id="UP000253318"/>
    </source>
</evidence>
<evidence type="ECO:0000256" key="5">
    <source>
        <dbReference type="ARBA" id="ARBA00022833"/>
    </source>
</evidence>
<dbReference type="Proteomes" id="UP000253318">
    <property type="component" value="Unassembled WGS sequence"/>
</dbReference>
<name>A0A368T4C5_9ACTN</name>
<dbReference type="PANTHER" id="PTHR43114">
    <property type="entry name" value="ADENINE DEAMINASE"/>
    <property type="match status" value="1"/>
</dbReference>
<proteinExistence type="inferred from homology"/>
<keyword evidence="3" id="KW-0479">Metal-binding</keyword>
<dbReference type="InterPro" id="IPR006330">
    <property type="entry name" value="Ado/ade_deaminase"/>
</dbReference>
<gene>
    <name evidence="7" type="primary">add</name>
    <name evidence="7" type="ORF">DEF24_14370</name>
</gene>
<dbReference type="PANTHER" id="PTHR43114:SF6">
    <property type="entry name" value="ADENINE DEAMINASE"/>
    <property type="match status" value="1"/>
</dbReference>
<dbReference type="NCBIfam" id="TIGR01430">
    <property type="entry name" value="aden_deam"/>
    <property type="match status" value="1"/>
</dbReference>
<dbReference type="GO" id="GO:0019239">
    <property type="term" value="F:deaminase activity"/>
    <property type="evidence" value="ECO:0007669"/>
    <property type="project" value="InterPro"/>
</dbReference>
<sequence>MRSLTELPKVDLHVHLESTIRWSTVREIAAANGAGIPEDGPPAAFAGFRAFADHGALIRGCLRRPEDFARVAVEFCADEAEHGVRYAEVTFTAASHEERLGRPGMPLESVLRGLAEGRDRYGVECRVILDHSRRRSVRRAWRTLELARRYAADGVVAIGLAGDESYPLAPFAEACAAAREAGVRLVHHAGEAAGPASVREAVEVGHAERLGHGFRALEDPELVAELRERAIPLEVCPSSNVALGLVPSLAAHPLPRLLHAGLHVTVNTDIPAVVGTTLTAEYARISTAFGFTEGDLGGLSRAAIDASFAPEGTKARLHREVDAWLADGEAP</sequence>
<comment type="cofactor">
    <cofactor evidence="1">
        <name>Zn(2+)</name>
        <dbReference type="ChEBI" id="CHEBI:29105"/>
    </cofactor>
</comment>
<dbReference type="OrthoDB" id="105475at2"/>
<reference evidence="7 8" key="1">
    <citation type="submission" date="2018-04" db="EMBL/GenBank/DDBJ databases">
        <title>Novel actinobacteria from marine sediment.</title>
        <authorList>
            <person name="Ng Z.Y."/>
            <person name="Tan G.Y.A."/>
        </authorList>
    </citation>
    <scope>NUCLEOTIDE SEQUENCE [LARGE SCALE GENOMIC DNA]</scope>
    <source>
        <strain evidence="7 8">TPS81</strain>
    </source>
</reference>
<dbReference type="EMBL" id="QEIN01000104">
    <property type="protein sequence ID" value="RCV57920.1"/>
    <property type="molecule type" value="Genomic_DNA"/>
</dbReference>
<evidence type="ECO:0000313" key="7">
    <source>
        <dbReference type="EMBL" id="RCV57920.1"/>
    </source>
</evidence>
<organism evidence="7 8">
    <name type="scientific">Marinitenerispora sediminis</name>
    <dbReference type="NCBI Taxonomy" id="1931232"/>
    <lineage>
        <taxon>Bacteria</taxon>
        <taxon>Bacillati</taxon>
        <taxon>Actinomycetota</taxon>
        <taxon>Actinomycetes</taxon>
        <taxon>Streptosporangiales</taxon>
        <taxon>Nocardiopsidaceae</taxon>
        <taxon>Marinitenerispora</taxon>
    </lineage>
</organism>
<dbReference type="AlphaFoldDB" id="A0A368T4C5"/>
<keyword evidence="8" id="KW-1185">Reference proteome</keyword>
<accession>A0A368T4C5</accession>
<dbReference type="Gene3D" id="3.20.20.140">
    <property type="entry name" value="Metal-dependent hydrolases"/>
    <property type="match status" value="1"/>
</dbReference>
<comment type="caution">
    <text evidence="7">The sequence shown here is derived from an EMBL/GenBank/DDBJ whole genome shotgun (WGS) entry which is preliminary data.</text>
</comment>
<dbReference type="GO" id="GO:0016814">
    <property type="term" value="F:hydrolase activity, acting on carbon-nitrogen (but not peptide) bonds, in cyclic amidines"/>
    <property type="evidence" value="ECO:0007669"/>
    <property type="project" value="UniProtKB-ARBA"/>
</dbReference>
<dbReference type="Pfam" id="PF00962">
    <property type="entry name" value="A_deaminase"/>
    <property type="match status" value="1"/>
</dbReference>
<dbReference type="InterPro" id="IPR001365">
    <property type="entry name" value="A_deaminase_dom"/>
</dbReference>